<organism evidence="1">
    <name type="scientific">Anguilla anguilla</name>
    <name type="common">European freshwater eel</name>
    <name type="synonym">Muraena anguilla</name>
    <dbReference type="NCBI Taxonomy" id="7936"/>
    <lineage>
        <taxon>Eukaryota</taxon>
        <taxon>Metazoa</taxon>
        <taxon>Chordata</taxon>
        <taxon>Craniata</taxon>
        <taxon>Vertebrata</taxon>
        <taxon>Euteleostomi</taxon>
        <taxon>Actinopterygii</taxon>
        <taxon>Neopterygii</taxon>
        <taxon>Teleostei</taxon>
        <taxon>Anguilliformes</taxon>
        <taxon>Anguillidae</taxon>
        <taxon>Anguilla</taxon>
    </lineage>
</organism>
<accession>A0A0E9XF69</accession>
<reference evidence="1" key="2">
    <citation type="journal article" date="2015" name="Fish Shellfish Immunol.">
        <title>Early steps in the European eel (Anguilla anguilla)-Vibrio vulnificus interaction in the gills: Role of the RtxA13 toxin.</title>
        <authorList>
            <person name="Callol A."/>
            <person name="Pajuelo D."/>
            <person name="Ebbesson L."/>
            <person name="Teles M."/>
            <person name="MacKenzie S."/>
            <person name="Amaro C."/>
        </authorList>
    </citation>
    <scope>NUCLEOTIDE SEQUENCE</scope>
</reference>
<protein>
    <submittedName>
        <fullName evidence="1">Uncharacterized protein</fullName>
    </submittedName>
</protein>
<reference evidence="1" key="1">
    <citation type="submission" date="2014-11" db="EMBL/GenBank/DDBJ databases">
        <authorList>
            <person name="Amaro Gonzalez C."/>
        </authorList>
    </citation>
    <scope>NUCLEOTIDE SEQUENCE</scope>
</reference>
<sequence>MNVLPFKHIYNRPSPLFLSVISKGLLRGSTEMVWWGTVAVPLIYSPSE</sequence>
<dbReference type="AlphaFoldDB" id="A0A0E9XF69"/>
<evidence type="ECO:0000313" key="1">
    <source>
        <dbReference type="EMBL" id="JAI00314.1"/>
    </source>
</evidence>
<name>A0A0E9XF69_ANGAN</name>
<proteinExistence type="predicted"/>
<dbReference type="EMBL" id="GBXM01008264">
    <property type="protein sequence ID" value="JAI00314.1"/>
    <property type="molecule type" value="Transcribed_RNA"/>
</dbReference>